<evidence type="ECO:0000259" key="4">
    <source>
        <dbReference type="Pfam" id="PF16113"/>
    </source>
</evidence>
<name>T0J2Q4_9SPHN</name>
<keyword evidence="3" id="KW-0378">Hydrolase</keyword>
<evidence type="ECO:0000313" key="5">
    <source>
        <dbReference type="EMBL" id="EQB16234.1"/>
    </source>
</evidence>
<sequence length="372" mass="39908">MAATPHQQEIDMTDPVLTFIENGVGRIRLNRPRAIHALTPEMCVAIIDALLGWAKDDSVVAVMIDHLPAPDGDPKLSRGFCAGGDIALIANSAKTDCVEAERFFSIEYRMNHLLFVYEKPIVAFMDGIVMGGGVGLSLPARYRVATERTTFAMPETGIGLFPDVGGGWYLPRLPGRVGAWLAATGARIDGADCAAVGIATHYMPSEALDAVKARILTNPWDLTLVLDAASAQPPASKLVASRADIDRLFASDTAEEIVAALEADGGEWAQKQLSTLRTKSPQTIKVALRQLVEGAAKSSFADNMAMEYGIACAVIRRPDFVEGVRAVIVDKDNAPRWNPATLEEVSDAMIDAIFEPLPADKGWTPLPEVADA</sequence>
<dbReference type="NCBIfam" id="NF004127">
    <property type="entry name" value="PRK05617.1"/>
    <property type="match status" value="1"/>
</dbReference>
<comment type="catalytic activity">
    <reaction evidence="1">
        <text>3-hydroxy-2-methylpropanoyl-CoA + H2O = 3-hydroxy-2-methylpropanoate + CoA + H(+)</text>
        <dbReference type="Rhea" id="RHEA:20888"/>
        <dbReference type="ChEBI" id="CHEBI:11805"/>
        <dbReference type="ChEBI" id="CHEBI:15377"/>
        <dbReference type="ChEBI" id="CHEBI:15378"/>
        <dbReference type="ChEBI" id="CHEBI:57287"/>
        <dbReference type="ChEBI" id="CHEBI:57340"/>
        <dbReference type="EC" id="3.1.2.4"/>
    </reaction>
</comment>
<dbReference type="Pfam" id="PF16113">
    <property type="entry name" value="ECH_2"/>
    <property type="match status" value="1"/>
</dbReference>
<organism evidence="5 6">
    <name type="scientific">Sphingobium lactosutens DS20</name>
    <dbReference type="NCBI Taxonomy" id="1331060"/>
    <lineage>
        <taxon>Bacteria</taxon>
        <taxon>Pseudomonadati</taxon>
        <taxon>Pseudomonadota</taxon>
        <taxon>Alphaproteobacteria</taxon>
        <taxon>Sphingomonadales</taxon>
        <taxon>Sphingomonadaceae</taxon>
        <taxon>Sphingobium</taxon>
    </lineage>
</organism>
<protein>
    <recommendedName>
        <fullName evidence="2">3-hydroxyisobutyryl-CoA hydrolase</fullName>
        <ecNumber evidence="2">3.1.2.4</ecNumber>
    </recommendedName>
</protein>
<dbReference type="EC" id="3.1.2.4" evidence="2"/>
<evidence type="ECO:0000256" key="1">
    <source>
        <dbReference type="ARBA" id="ARBA00001709"/>
    </source>
</evidence>
<dbReference type="Proteomes" id="UP000015531">
    <property type="component" value="Unassembled WGS sequence"/>
</dbReference>
<feature type="domain" description="Enoyl-CoA hydratase/isomerase" evidence="4">
    <location>
        <begin position="24"/>
        <end position="354"/>
    </location>
</feature>
<reference evidence="5 6" key="1">
    <citation type="journal article" date="2013" name="Genome Announc.">
        <title>Draft Genome Sequence of Sphingobium lactosutens Strain DS20T, Isolated from a Hexachlorocyclohexane Dumpsite.</title>
        <authorList>
            <person name="Kumar R."/>
            <person name="Dwivedi V."/>
            <person name="Negi V."/>
            <person name="Khurana J.P."/>
            <person name="Lal R."/>
        </authorList>
    </citation>
    <scope>NUCLEOTIDE SEQUENCE [LARGE SCALE GENOMIC DNA]</scope>
    <source>
        <strain evidence="5 6">DS20</strain>
    </source>
</reference>
<dbReference type="EMBL" id="ATDP01000078">
    <property type="protein sequence ID" value="EQB16234.1"/>
    <property type="molecule type" value="Genomic_DNA"/>
</dbReference>
<evidence type="ECO:0000313" key="6">
    <source>
        <dbReference type="Proteomes" id="UP000015531"/>
    </source>
</evidence>
<evidence type="ECO:0000256" key="3">
    <source>
        <dbReference type="ARBA" id="ARBA00022801"/>
    </source>
</evidence>
<gene>
    <name evidence="5" type="ORF">RLDS_08665</name>
</gene>
<dbReference type="InterPro" id="IPR029045">
    <property type="entry name" value="ClpP/crotonase-like_dom_sf"/>
</dbReference>
<dbReference type="PANTHER" id="PTHR43176:SF3">
    <property type="entry name" value="3-HYDROXYISOBUTYRYL-COA HYDROLASE, MITOCHONDRIAL"/>
    <property type="match status" value="1"/>
</dbReference>
<dbReference type="SUPFAM" id="SSF52096">
    <property type="entry name" value="ClpP/crotonase"/>
    <property type="match status" value="1"/>
</dbReference>
<dbReference type="AlphaFoldDB" id="T0J2Q4"/>
<dbReference type="eggNOG" id="COG1024">
    <property type="taxonomic scope" value="Bacteria"/>
</dbReference>
<dbReference type="CDD" id="cd06558">
    <property type="entry name" value="crotonase-like"/>
    <property type="match status" value="1"/>
</dbReference>
<comment type="caution">
    <text evidence="5">The sequence shown here is derived from an EMBL/GenBank/DDBJ whole genome shotgun (WGS) entry which is preliminary data.</text>
</comment>
<dbReference type="InterPro" id="IPR032259">
    <property type="entry name" value="HIBYL-CoA-H"/>
</dbReference>
<evidence type="ECO:0000256" key="2">
    <source>
        <dbReference type="ARBA" id="ARBA00011915"/>
    </source>
</evidence>
<keyword evidence="6" id="KW-1185">Reference proteome</keyword>
<dbReference type="Gene3D" id="3.90.226.10">
    <property type="entry name" value="2-enoyl-CoA Hydratase, Chain A, domain 1"/>
    <property type="match status" value="1"/>
</dbReference>
<dbReference type="GO" id="GO:0003860">
    <property type="term" value="F:3-hydroxyisobutyryl-CoA hydrolase activity"/>
    <property type="evidence" value="ECO:0007669"/>
    <property type="project" value="UniProtKB-EC"/>
</dbReference>
<proteinExistence type="predicted"/>
<dbReference type="GO" id="GO:0006574">
    <property type="term" value="P:L-valine catabolic process"/>
    <property type="evidence" value="ECO:0007669"/>
    <property type="project" value="TreeGrafter"/>
</dbReference>
<dbReference type="InterPro" id="IPR045004">
    <property type="entry name" value="ECH_dom"/>
</dbReference>
<accession>T0J2Q4</accession>
<dbReference type="PANTHER" id="PTHR43176">
    <property type="entry name" value="3-HYDROXYISOBUTYRYL-COA HYDROLASE-RELATED"/>
    <property type="match status" value="1"/>
</dbReference>
<dbReference type="PATRIC" id="fig|1331060.3.peg.1649"/>